<dbReference type="AlphaFoldDB" id="A0AA40SZX5"/>
<feature type="compositionally biased region" description="Polar residues" evidence="1">
    <location>
        <begin position="121"/>
        <end position="131"/>
    </location>
</feature>
<organism evidence="2 3">
    <name type="scientific">Komarekiella delphini-convector SJRDD-AB1</name>
    <dbReference type="NCBI Taxonomy" id="2593771"/>
    <lineage>
        <taxon>Bacteria</taxon>
        <taxon>Bacillati</taxon>
        <taxon>Cyanobacteriota</taxon>
        <taxon>Cyanophyceae</taxon>
        <taxon>Nostocales</taxon>
        <taxon>Nostocaceae</taxon>
        <taxon>Komarekiella</taxon>
        <taxon>Komarekiella delphini-convector</taxon>
    </lineage>
</organism>
<proteinExistence type="predicted"/>
<evidence type="ECO:0000256" key="1">
    <source>
        <dbReference type="SAM" id="MobiDB-lite"/>
    </source>
</evidence>
<keyword evidence="3" id="KW-1185">Reference proteome</keyword>
<accession>A0AA40SZX5</accession>
<dbReference type="RefSeq" id="WP_191759282.1">
    <property type="nucleotide sequence ID" value="NZ_VJXY01000022.1"/>
</dbReference>
<dbReference type="Proteomes" id="UP001165986">
    <property type="component" value="Unassembled WGS sequence"/>
</dbReference>
<evidence type="ECO:0000313" key="3">
    <source>
        <dbReference type="Proteomes" id="UP001165986"/>
    </source>
</evidence>
<feature type="compositionally biased region" description="Basic and acidic residues" evidence="1">
    <location>
        <begin position="100"/>
        <end position="109"/>
    </location>
</feature>
<protein>
    <recommendedName>
        <fullName evidence="4">ATPase involved in DNA repair</fullName>
    </recommendedName>
</protein>
<gene>
    <name evidence="2" type="ORF">FNW02_20115</name>
</gene>
<evidence type="ECO:0008006" key="4">
    <source>
        <dbReference type="Google" id="ProtNLM"/>
    </source>
</evidence>
<evidence type="ECO:0000313" key="2">
    <source>
        <dbReference type="EMBL" id="MBD6618067.1"/>
    </source>
</evidence>
<comment type="caution">
    <text evidence="2">The sequence shown here is derived from an EMBL/GenBank/DDBJ whole genome shotgun (WGS) entry which is preliminary data.</text>
</comment>
<reference evidence="2" key="1">
    <citation type="submission" date="2019-07" db="EMBL/GenBank/DDBJ databases">
        <title>Toxilogical consequences of a new and cryptic species of cyanobacteria (Komarekiella delphini-convector) recovered from the epidermis of a bottlenose dolphin and 1500 ft. in the air.</title>
        <authorList>
            <person name="Brown A.O."/>
            <person name="Dvorak P."/>
            <person name="Villanueva C.D."/>
            <person name="Foss A.J."/>
            <person name="Garvey A.D."/>
            <person name="Gibson Q.A."/>
            <person name="Johansen J.R."/>
            <person name="Casamatta D.A."/>
        </authorList>
    </citation>
    <scope>NUCLEOTIDE SEQUENCE</scope>
    <source>
        <strain evidence="2">SJRDD-AB1</strain>
    </source>
</reference>
<dbReference type="EMBL" id="VJXY01000022">
    <property type="protein sequence ID" value="MBD6618067.1"/>
    <property type="molecule type" value="Genomic_DNA"/>
</dbReference>
<name>A0AA40SZX5_9NOST</name>
<sequence>MPQRKRASRILENAELRFAGLRAINTNLDLGDAYNLTNLTQLIEQVRTKLEGYNTILSMADSSKLELEELEQMLSTFSEKMLMGIAFKYGKDSREYEMAGGVRRSESLRKSRATRLKTAAQKVSSQSTQTT</sequence>
<feature type="region of interest" description="Disordered" evidence="1">
    <location>
        <begin position="100"/>
        <end position="131"/>
    </location>
</feature>